<feature type="transmembrane region" description="Helical" evidence="4">
    <location>
        <begin position="285"/>
        <end position="304"/>
    </location>
</feature>
<comment type="caution">
    <text evidence="6">The sequence shown here is derived from an EMBL/GenBank/DDBJ whole genome shotgun (WGS) entry which is preliminary data.</text>
</comment>
<evidence type="ECO:0000313" key="9">
    <source>
        <dbReference type="Proteomes" id="UP000278036"/>
    </source>
</evidence>
<dbReference type="Proteomes" id="UP000274097">
    <property type="component" value="Unassembled WGS sequence"/>
</dbReference>
<keyword evidence="1 4" id="KW-0812">Transmembrane</keyword>
<protein>
    <submittedName>
        <fullName evidence="6">MFS transporter</fullName>
    </submittedName>
</protein>
<dbReference type="InterPro" id="IPR011701">
    <property type="entry name" value="MFS"/>
</dbReference>
<dbReference type="PANTHER" id="PTHR23527">
    <property type="entry name" value="BLL3282 PROTEIN"/>
    <property type="match status" value="1"/>
</dbReference>
<evidence type="ECO:0000256" key="4">
    <source>
        <dbReference type="SAM" id="Phobius"/>
    </source>
</evidence>
<dbReference type="InterPro" id="IPR020846">
    <property type="entry name" value="MFS_dom"/>
</dbReference>
<feature type="transmembrane region" description="Helical" evidence="4">
    <location>
        <begin position="80"/>
        <end position="104"/>
    </location>
</feature>
<dbReference type="PANTHER" id="PTHR23527:SF1">
    <property type="entry name" value="BLL3282 PROTEIN"/>
    <property type="match status" value="1"/>
</dbReference>
<dbReference type="InParanoid" id="A0A3A9J913"/>
<dbReference type="AlphaFoldDB" id="A0A3A9J913"/>
<keyword evidence="2 4" id="KW-1133">Transmembrane helix</keyword>
<dbReference type="InterPro" id="IPR036259">
    <property type="entry name" value="MFS_trans_sf"/>
</dbReference>
<evidence type="ECO:0000313" key="8">
    <source>
        <dbReference type="Proteomes" id="UP000274097"/>
    </source>
</evidence>
<evidence type="ECO:0000313" key="7">
    <source>
        <dbReference type="EMBL" id="RMI17041.1"/>
    </source>
</evidence>
<sequence>MVRMSWIAPLVAVLVIQTTATILSRIAATLAPPMLAAHGWSADMIGWLAALNTAGSVAFLMAGTPLIYRLGSIRSLQAGMAVGVIGALMLTLPLDLAALAGSFLMGLCYGPSVSGGGDILQRLSPPQHRNLIFSIKQAGVPLGGVLAGLGLPFAAASLGWQGAIFAVALLPVLTILVVQPMRERLDVNRDRTHRLSAATFLSLSNLTRPLAVLGKAPGLTAVGLAGCFMALGQGAWFAFLVTYAAIELHFPLPLAGALFAAMQTVSIGGRMLLGFVSDRMVPGLTVLRLCCLASATTTGVLALSGPHWPVWSLFLLAATAGIAVSSWNGVQNAEMARRAPPGMIAETMAGGTILIFVGYIVGPPLFGAVALISGGMGTAFLLNAAATLLALIPLAWLGIRKSA</sequence>
<dbReference type="EMBL" id="RAQU01000070">
    <property type="protein sequence ID" value="RKK03757.1"/>
    <property type="molecule type" value="Genomic_DNA"/>
</dbReference>
<evidence type="ECO:0000313" key="6">
    <source>
        <dbReference type="EMBL" id="RKK03757.1"/>
    </source>
</evidence>
<dbReference type="Pfam" id="PF07690">
    <property type="entry name" value="MFS_1"/>
    <property type="match status" value="1"/>
</dbReference>
<evidence type="ECO:0000256" key="2">
    <source>
        <dbReference type="ARBA" id="ARBA00022989"/>
    </source>
</evidence>
<dbReference type="Proteomes" id="UP000278036">
    <property type="component" value="Unassembled WGS sequence"/>
</dbReference>
<feature type="transmembrane region" description="Helical" evidence="4">
    <location>
        <begin position="379"/>
        <end position="399"/>
    </location>
</feature>
<dbReference type="GO" id="GO:0022857">
    <property type="term" value="F:transmembrane transporter activity"/>
    <property type="evidence" value="ECO:0007669"/>
    <property type="project" value="InterPro"/>
</dbReference>
<accession>A0A3A9J913</accession>
<reference evidence="6 9" key="1">
    <citation type="submission" date="2018-09" db="EMBL/GenBank/DDBJ databases">
        <title>Roseomonas sp. nov., isolated from feces of Tibetan antelopes in the Qinghai-Tibet plateau, China.</title>
        <authorList>
            <person name="Tian Z."/>
        </authorList>
    </citation>
    <scope>NUCLEOTIDE SEQUENCE [LARGE SCALE GENOMIC DNA]</scope>
    <source>
        <strain evidence="7 8">Z23</strain>
        <strain evidence="6 9">Z24</strain>
    </source>
</reference>
<dbReference type="SUPFAM" id="SSF103473">
    <property type="entry name" value="MFS general substrate transporter"/>
    <property type="match status" value="1"/>
</dbReference>
<feature type="transmembrane region" description="Helical" evidence="4">
    <location>
        <begin position="310"/>
        <end position="330"/>
    </location>
</feature>
<feature type="transmembrane region" description="Helical" evidence="4">
    <location>
        <begin position="252"/>
        <end position="273"/>
    </location>
</feature>
<evidence type="ECO:0000259" key="5">
    <source>
        <dbReference type="PROSITE" id="PS50850"/>
    </source>
</evidence>
<dbReference type="InterPro" id="IPR052952">
    <property type="entry name" value="MFS-Transporter"/>
</dbReference>
<keyword evidence="8" id="KW-1185">Reference proteome</keyword>
<dbReference type="PROSITE" id="PS50850">
    <property type="entry name" value="MFS"/>
    <property type="match status" value="1"/>
</dbReference>
<proteinExistence type="predicted"/>
<gene>
    <name evidence="6" type="ORF">D6Z83_12870</name>
    <name evidence="7" type="ORF">EBE87_24210</name>
</gene>
<name>A0A3A9J913_9PROT</name>
<keyword evidence="3 4" id="KW-0472">Membrane</keyword>
<organism evidence="6 9">
    <name type="scientific">Teichococcus wenyumeiae</name>
    <dbReference type="NCBI Taxonomy" id="2478470"/>
    <lineage>
        <taxon>Bacteria</taxon>
        <taxon>Pseudomonadati</taxon>
        <taxon>Pseudomonadota</taxon>
        <taxon>Alphaproteobacteria</taxon>
        <taxon>Acetobacterales</taxon>
        <taxon>Roseomonadaceae</taxon>
        <taxon>Roseomonas</taxon>
    </lineage>
</organism>
<feature type="transmembrane region" description="Helical" evidence="4">
    <location>
        <begin position="158"/>
        <end position="178"/>
    </location>
</feature>
<feature type="transmembrane region" description="Helical" evidence="4">
    <location>
        <begin position="44"/>
        <end position="68"/>
    </location>
</feature>
<dbReference type="EMBL" id="RFLX01000040">
    <property type="protein sequence ID" value="RMI17041.1"/>
    <property type="molecule type" value="Genomic_DNA"/>
</dbReference>
<feature type="transmembrane region" description="Helical" evidence="4">
    <location>
        <begin position="351"/>
        <end position="373"/>
    </location>
</feature>
<feature type="transmembrane region" description="Helical" evidence="4">
    <location>
        <begin position="218"/>
        <end position="246"/>
    </location>
</feature>
<feature type="domain" description="Major facilitator superfamily (MFS) profile" evidence="5">
    <location>
        <begin position="5"/>
        <end position="402"/>
    </location>
</feature>
<evidence type="ECO:0000256" key="3">
    <source>
        <dbReference type="ARBA" id="ARBA00023136"/>
    </source>
</evidence>
<dbReference type="Gene3D" id="1.20.1250.20">
    <property type="entry name" value="MFS general substrate transporter like domains"/>
    <property type="match status" value="2"/>
</dbReference>
<evidence type="ECO:0000256" key="1">
    <source>
        <dbReference type="ARBA" id="ARBA00022692"/>
    </source>
</evidence>